<comment type="caution">
    <text evidence="2">The sequence shown here is derived from an EMBL/GenBank/DDBJ whole genome shotgun (WGS) entry which is preliminary data.</text>
</comment>
<proteinExistence type="predicted"/>
<name>A0AAN6YSV4_9PEZI</name>
<dbReference type="EMBL" id="MU865498">
    <property type="protein sequence ID" value="KAK4221997.1"/>
    <property type="molecule type" value="Genomic_DNA"/>
</dbReference>
<dbReference type="AlphaFoldDB" id="A0AAN6YSV4"/>
<sequence length="731" mass="83224">MAAPALLIPEPPPPRLVHFPPNYIALNLPEVMHQIVDGRYVPSYGNKKRAWHTLGFPTAAGSPKPTKENFENWINELWVFLHHDTTLRGRKARAYVLEALKTLGYRSPRWHVDYKARNTWTPDTKQQMLITHPNAGVEWHGTWIHIPPGTAAAGTPAPARSLFEIAGANSRNWDSLRSPSSDNFGKADGRWFYQQLTTPMPDDSEIGRTLREKNFHVWKKYHAFQGFSAKFQNTVWYFHAVKIPSGPNSLWASVAYHVQPREFTGTGNNIFRHWLVKARIWTYFMQTLAEPQNIRWVDYHILQWRSEKVTQQWGRTSLARSLFAGKHQGEAAYSPEQVFHVISDYFDTQVIVFYPGIEGYSPGQYRDQMFNPQTWQGHALYEWKTYGFLNTGKPQILLFTYDWKNFSPVEHDDRPAHVRIGYSREADPGFDPQHPDDPPERGLHPDESAASAASAANPKPRRWARRKPMNRRAQFGYARQIGIVIRGPIPGLLWWGNDWWDANFTANRIWPGGQYAALCNMARYNCFERAEHLALIAAQAGAAAGGGHVIPILTGDPPELDEPWMYAPIDGCWGEFPDPADPSVSNDIKKWYLTPRIRARFEAGTDIPGRMFKMPTWAQIENWITAPRAVGVYPNADDFLATVQDHENDEGAQWRFGLDPMHVAPENALPSAANPNLPRHWCPVGDGARLDAFFAAGNLATTTRENGKLMMEEVLLEFDPKAMDGEWASEL</sequence>
<protein>
    <submittedName>
        <fullName evidence="2">Uncharacterized protein</fullName>
    </submittedName>
</protein>
<feature type="region of interest" description="Disordered" evidence="1">
    <location>
        <begin position="423"/>
        <end position="465"/>
    </location>
</feature>
<gene>
    <name evidence="2" type="ORF">QBC38DRAFT_490921</name>
</gene>
<feature type="compositionally biased region" description="Basic and acidic residues" evidence="1">
    <location>
        <begin position="423"/>
        <end position="447"/>
    </location>
</feature>
<accession>A0AAN6YSV4</accession>
<keyword evidence="3" id="KW-1185">Reference proteome</keyword>
<evidence type="ECO:0000313" key="2">
    <source>
        <dbReference type="EMBL" id="KAK4221997.1"/>
    </source>
</evidence>
<organism evidence="2 3">
    <name type="scientific">Podospora fimiseda</name>
    <dbReference type="NCBI Taxonomy" id="252190"/>
    <lineage>
        <taxon>Eukaryota</taxon>
        <taxon>Fungi</taxon>
        <taxon>Dikarya</taxon>
        <taxon>Ascomycota</taxon>
        <taxon>Pezizomycotina</taxon>
        <taxon>Sordariomycetes</taxon>
        <taxon>Sordariomycetidae</taxon>
        <taxon>Sordariales</taxon>
        <taxon>Podosporaceae</taxon>
        <taxon>Podospora</taxon>
    </lineage>
</organism>
<evidence type="ECO:0000256" key="1">
    <source>
        <dbReference type="SAM" id="MobiDB-lite"/>
    </source>
</evidence>
<evidence type="ECO:0000313" key="3">
    <source>
        <dbReference type="Proteomes" id="UP001301958"/>
    </source>
</evidence>
<reference evidence="2" key="1">
    <citation type="journal article" date="2023" name="Mol. Phylogenet. Evol.">
        <title>Genome-scale phylogeny and comparative genomics of the fungal order Sordariales.</title>
        <authorList>
            <person name="Hensen N."/>
            <person name="Bonometti L."/>
            <person name="Westerberg I."/>
            <person name="Brannstrom I.O."/>
            <person name="Guillou S."/>
            <person name="Cros-Aarteil S."/>
            <person name="Calhoun S."/>
            <person name="Haridas S."/>
            <person name="Kuo A."/>
            <person name="Mondo S."/>
            <person name="Pangilinan J."/>
            <person name="Riley R."/>
            <person name="LaButti K."/>
            <person name="Andreopoulos B."/>
            <person name="Lipzen A."/>
            <person name="Chen C."/>
            <person name="Yan M."/>
            <person name="Daum C."/>
            <person name="Ng V."/>
            <person name="Clum A."/>
            <person name="Steindorff A."/>
            <person name="Ohm R.A."/>
            <person name="Martin F."/>
            <person name="Silar P."/>
            <person name="Natvig D.O."/>
            <person name="Lalanne C."/>
            <person name="Gautier V."/>
            <person name="Ament-Velasquez S.L."/>
            <person name="Kruys A."/>
            <person name="Hutchinson M.I."/>
            <person name="Powell A.J."/>
            <person name="Barry K."/>
            <person name="Miller A.N."/>
            <person name="Grigoriev I.V."/>
            <person name="Debuchy R."/>
            <person name="Gladieux P."/>
            <person name="Hiltunen Thoren M."/>
            <person name="Johannesson H."/>
        </authorList>
    </citation>
    <scope>NUCLEOTIDE SEQUENCE</scope>
    <source>
        <strain evidence="2">CBS 990.96</strain>
    </source>
</reference>
<dbReference type="Proteomes" id="UP001301958">
    <property type="component" value="Unassembled WGS sequence"/>
</dbReference>
<reference evidence="2" key="2">
    <citation type="submission" date="2023-05" db="EMBL/GenBank/DDBJ databases">
        <authorList>
            <consortium name="Lawrence Berkeley National Laboratory"/>
            <person name="Steindorff A."/>
            <person name="Hensen N."/>
            <person name="Bonometti L."/>
            <person name="Westerberg I."/>
            <person name="Brannstrom I.O."/>
            <person name="Guillou S."/>
            <person name="Cros-Aarteil S."/>
            <person name="Calhoun S."/>
            <person name="Haridas S."/>
            <person name="Kuo A."/>
            <person name="Mondo S."/>
            <person name="Pangilinan J."/>
            <person name="Riley R."/>
            <person name="Labutti K."/>
            <person name="Andreopoulos B."/>
            <person name="Lipzen A."/>
            <person name="Chen C."/>
            <person name="Yanf M."/>
            <person name="Daum C."/>
            <person name="Ng V."/>
            <person name="Clum A."/>
            <person name="Ohm R."/>
            <person name="Martin F."/>
            <person name="Silar P."/>
            <person name="Natvig D."/>
            <person name="Lalanne C."/>
            <person name="Gautier V."/>
            <person name="Ament-Velasquez S.L."/>
            <person name="Kruys A."/>
            <person name="Hutchinson M.I."/>
            <person name="Powell A.J."/>
            <person name="Barry K."/>
            <person name="Miller A.N."/>
            <person name="Grigoriev I.V."/>
            <person name="Debuchy R."/>
            <person name="Gladieux P."/>
            <person name="Thoren M.H."/>
            <person name="Johannesson H."/>
        </authorList>
    </citation>
    <scope>NUCLEOTIDE SEQUENCE</scope>
    <source>
        <strain evidence="2">CBS 990.96</strain>
    </source>
</reference>